<feature type="region of interest" description="Disordered" evidence="1">
    <location>
        <begin position="1"/>
        <end position="30"/>
    </location>
</feature>
<reference evidence="2 3" key="1">
    <citation type="submission" date="2024-02" db="EMBL/GenBank/DDBJ databases">
        <title>High-quality chromosome-scale genome assembly of Pensacola bahiagrass (Paspalum notatum Flugge var. saurae).</title>
        <authorList>
            <person name="Vega J.M."/>
            <person name="Podio M."/>
            <person name="Orjuela J."/>
            <person name="Siena L.A."/>
            <person name="Pessino S.C."/>
            <person name="Combes M.C."/>
            <person name="Mariac C."/>
            <person name="Albertini E."/>
            <person name="Pupilli F."/>
            <person name="Ortiz J.P.A."/>
            <person name="Leblanc O."/>
        </authorList>
    </citation>
    <scope>NUCLEOTIDE SEQUENCE [LARGE SCALE GENOMIC DNA]</scope>
    <source>
        <strain evidence="2">R1</strain>
        <tissue evidence="2">Leaf</tissue>
    </source>
</reference>
<feature type="compositionally biased region" description="Low complexity" evidence="1">
    <location>
        <begin position="1"/>
        <end position="19"/>
    </location>
</feature>
<dbReference type="AlphaFoldDB" id="A0AAQ3ULU9"/>
<dbReference type="EMBL" id="CP144753">
    <property type="protein sequence ID" value="WVZ94953.1"/>
    <property type="molecule type" value="Genomic_DNA"/>
</dbReference>
<gene>
    <name evidence="2" type="ORF">U9M48_040777</name>
</gene>
<name>A0AAQ3ULU9_PASNO</name>
<organism evidence="2 3">
    <name type="scientific">Paspalum notatum var. saurae</name>
    <dbReference type="NCBI Taxonomy" id="547442"/>
    <lineage>
        <taxon>Eukaryota</taxon>
        <taxon>Viridiplantae</taxon>
        <taxon>Streptophyta</taxon>
        <taxon>Embryophyta</taxon>
        <taxon>Tracheophyta</taxon>
        <taxon>Spermatophyta</taxon>
        <taxon>Magnoliopsida</taxon>
        <taxon>Liliopsida</taxon>
        <taxon>Poales</taxon>
        <taxon>Poaceae</taxon>
        <taxon>PACMAD clade</taxon>
        <taxon>Panicoideae</taxon>
        <taxon>Andropogonodae</taxon>
        <taxon>Paspaleae</taxon>
        <taxon>Paspalinae</taxon>
        <taxon>Paspalum</taxon>
    </lineage>
</organism>
<sequence>MPLLRSSTSTDLTLRRSVTPTSAADRKSPRKKDLTWIGSCSLTGEYSHCERNEEIFDRSDEQVPTSTTTSAFYST</sequence>
<dbReference type="Proteomes" id="UP001341281">
    <property type="component" value="Chromosome 09"/>
</dbReference>
<evidence type="ECO:0000256" key="1">
    <source>
        <dbReference type="SAM" id="MobiDB-lite"/>
    </source>
</evidence>
<proteinExistence type="predicted"/>
<evidence type="ECO:0000313" key="2">
    <source>
        <dbReference type="EMBL" id="WVZ94953.1"/>
    </source>
</evidence>
<keyword evidence="3" id="KW-1185">Reference proteome</keyword>
<evidence type="ECO:0000313" key="3">
    <source>
        <dbReference type="Proteomes" id="UP001341281"/>
    </source>
</evidence>
<protein>
    <submittedName>
        <fullName evidence="2">Uncharacterized protein</fullName>
    </submittedName>
</protein>
<accession>A0AAQ3ULU9</accession>